<dbReference type="PROSITE" id="PS50928">
    <property type="entry name" value="ABC_TM1"/>
    <property type="match status" value="1"/>
</dbReference>
<evidence type="ECO:0000256" key="7">
    <source>
        <dbReference type="ARBA" id="ARBA00023136"/>
    </source>
</evidence>
<feature type="transmembrane region" description="Helical" evidence="8">
    <location>
        <begin position="159"/>
        <end position="176"/>
    </location>
</feature>
<dbReference type="PANTHER" id="PTHR30614:SF41">
    <property type="entry name" value="INNER MEMBRANE AMINO-ACID ABC TRANSPORTER PERMEASE PROTEIN YHDY"/>
    <property type="match status" value="1"/>
</dbReference>
<keyword evidence="4" id="KW-1003">Cell membrane</keyword>
<comment type="similarity">
    <text evidence="2">Belongs to the binding-protein-dependent transport system permease family. HisMQ subfamily.</text>
</comment>
<keyword evidence="7 8" id="KW-0472">Membrane</keyword>
<accession>A0A1N7M9Q7</accession>
<dbReference type="EMBL" id="FTOQ01000004">
    <property type="protein sequence ID" value="SIS82818.1"/>
    <property type="molecule type" value="Genomic_DNA"/>
</dbReference>
<dbReference type="InterPro" id="IPR010065">
    <property type="entry name" value="AA_ABC_transptr_permease_3TM"/>
</dbReference>
<dbReference type="GO" id="GO:0043190">
    <property type="term" value="C:ATP-binding cassette (ABC) transporter complex"/>
    <property type="evidence" value="ECO:0007669"/>
    <property type="project" value="InterPro"/>
</dbReference>
<keyword evidence="6 8" id="KW-1133">Transmembrane helix</keyword>
<dbReference type="OrthoDB" id="9771188at2"/>
<dbReference type="Gene3D" id="1.10.3720.10">
    <property type="entry name" value="MetI-like"/>
    <property type="match status" value="1"/>
</dbReference>
<dbReference type="GO" id="GO:0006865">
    <property type="term" value="P:amino acid transport"/>
    <property type="evidence" value="ECO:0007669"/>
    <property type="project" value="TreeGrafter"/>
</dbReference>
<keyword evidence="11" id="KW-1185">Reference proteome</keyword>
<dbReference type="GO" id="GO:0022857">
    <property type="term" value="F:transmembrane transporter activity"/>
    <property type="evidence" value="ECO:0007669"/>
    <property type="project" value="InterPro"/>
</dbReference>
<dbReference type="NCBIfam" id="TIGR01726">
    <property type="entry name" value="HEQRo_perm_3TM"/>
    <property type="match status" value="1"/>
</dbReference>
<feature type="transmembrane region" description="Helical" evidence="8">
    <location>
        <begin position="342"/>
        <end position="363"/>
    </location>
</feature>
<name>A0A1N7M9Q7_9RHOB</name>
<dbReference type="RefSeq" id="WP_076447400.1">
    <property type="nucleotide sequence ID" value="NZ_FTOQ01000004.1"/>
</dbReference>
<dbReference type="InterPro" id="IPR043429">
    <property type="entry name" value="ArtM/GltK/GlnP/TcyL/YhdX-like"/>
</dbReference>
<dbReference type="Proteomes" id="UP000186684">
    <property type="component" value="Unassembled WGS sequence"/>
</dbReference>
<feature type="transmembrane region" description="Helical" evidence="8">
    <location>
        <begin position="395"/>
        <end position="415"/>
    </location>
</feature>
<evidence type="ECO:0000256" key="2">
    <source>
        <dbReference type="ARBA" id="ARBA00010072"/>
    </source>
</evidence>
<sequence>MADTHAHSVRFVRETMLPQQEPPAAERGAVKWMRQNLFSNLRNSIFTLIAIYCVYWLVTSLYPWFANGIWDAPSIRACREILEGDVGGCFAVLTERWNQLLFGFQYPSELYWRPTLAFLLLFIAIAPVLFRKVFPAQMLIFTALYPFIAYYLIWGGSILVPVMALLGFVAGYMVYARLVTQSFAMGFFGGIIAAFVVWWLTGLVGESTFLALEPVASRNMGGFMLNLMLGTVCVSLSIPFGIALALGRQSSMPIIKWICVIFIEFVRGVPLITLLFVASVVLAYFLPPGANFDLFVRVVIMITMFASAYIAEVIRGALAALPKGQYEAADSLGLDYPQAMRLIILPQALKISIPGIVNVAVGLFKDTTLVSIISMFDLVGMIRGPILASTEWNGVYWELLGFAALLFFVVCFGISKYSQWLEKELATDHR</sequence>
<evidence type="ECO:0000259" key="9">
    <source>
        <dbReference type="PROSITE" id="PS50928"/>
    </source>
</evidence>
<feature type="domain" description="ABC transmembrane type-1" evidence="9">
    <location>
        <begin position="223"/>
        <end position="418"/>
    </location>
</feature>
<evidence type="ECO:0000256" key="4">
    <source>
        <dbReference type="ARBA" id="ARBA00022475"/>
    </source>
</evidence>
<evidence type="ECO:0000256" key="8">
    <source>
        <dbReference type="RuleBase" id="RU363032"/>
    </source>
</evidence>
<evidence type="ECO:0000256" key="3">
    <source>
        <dbReference type="ARBA" id="ARBA00022448"/>
    </source>
</evidence>
<evidence type="ECO:0000313" key="10">
    <source>
        <dbReference type="EMBL" id="SIS82818.1"/>
    </source>
</evidence>
<dbReference type="PANTHER" id="PTHR30614">
    <property type="entry name" value="MEMBRANE COMPONENT OF AMINO ACID ABC TRANSPORTER"/>
    <property type="match status" value="1"/>
</dbReference>
<feature type="transmembrane region" description="Helical" evidence="8">
    <location>
        <begin position="221"/>
        <end position="246"/>
    </location>
</feature>
<protein>
    <submittedName>
        <fullName evidence="10">L-glutamine ABC transporter membrane protein /L-glutamate ABC transporter membrane protein /L-aspartate ABC transporter membrane protein /L-asparagine ABC transporter membrane protein</fullName>
    </submittedName>
</protein>
<dbReference type="AlphaFoldDB" id="A0A1N7M9Q7"/>
<dbReference type="InterPro" id="IPR000515">
    <property type="entry name" value="MetI-like"/>
</dbReference>
<dbReference type="CDD" id="cd06261">
    <property type="entry name" value="TM_PBP2"/>
    <property type="match status" value="1"/>
</dbReference>
<dbReference type="InterPro" id="IPR035906">
    <property type="entry name" value="MetI-like_sf"/>
</dbReference>
<organism evidence="10 11">
    <name type="scientific">Roseivivax lentus</name>
    <dbReference type="NCBI Taxonomy" id="633194"/>
    <lineage>
        <taxon>Bacteria</taxon>
        <taxon>Pseudomonadati</taxon>
        <taxon>Pseudomonadota</taxon>
        <taxon>Alphaproteobacteria</taxon>
        <taxon>Rhodobacterales</taxon>
        <taxon>Roseobacteraceae</taxon>
        <taxon>Roseivivax</taxon>
    </lineage>
</organism>
<dbReference type="STRING" id="633194.SAMN05421759_104115"/>
<keyword evidence="5 8" id="KW-0812">Transmembrane</keyword>
<evidence type="ECO:0000256" key="1">
    <source>
        <dbReference type="ARBA" id="ARBA00004429"/>
    </source>
</evidence>
<dbReference type="Pfam" id="PF00528">
    <property type="entry name" value="BPD_transp_1"/>
    <property type="match status" value="1"/>
</dbReference>
<reference evidence="11" key="1">
    <citation type="submission" date="2017-01" db="EMBL/GenBank/DDBJ databases">
        <authorList>
            <person name="Varghese N."/>
            <person name="Submissions S."/>
        </authorList>
    </citation>
    <scope>NUCLEOTIDE SEQUENCE [LARGE SCALE GENOMIC DNA]</scope>
    <source>
        <strain evidence="11">DSM 29430</strain>
    </source>
</reference>
<evidence type="ECO:0000256" key="5">
    <source>
        <dbReference type="ARBA" id="ARBA00022692"/>
    </source>
</evidence>
<dbReference type="SUPFAM" id="SSF161098">
    <property type="entry name" value="MetI-like"/>
    <property type="match status" value="1"/>
</dbReference>
<proteinExistence type="inferred from homology"/>
<gene>
    <name evidence="10" type="ORF">SAMN05421759_104115</name>
</gene>
<feature type="transmembrane region" description="Helical" evidence="8">
    <location>
        <begin position="43"/>
        <end position="65"/>
    </location>
</feature>
<evidence type="ECO:0000313" key="11">
    <source>
        <dbReference type="Proteomes" id="UP000186684"/>
    </source>
</evidence>
<feature type="transmembrane region" description="Helical" evidence="8">
    <location>
        <begin position="183"/>
        <end position="201"/>
    </location>
</feature>
<feature type="transmembrane region" description="Helical" evidence="8">
    <location>
        <begin position="369"/>
        <end position="388"/>
    </location>
</feature>
<comment type="subcellular location">
    <subcellularLocation>
        <location evidence="1">Cell inner membrane</location>
        <topology evidence="1">Multi-pass membrane protein</topology>
    </subcellularLocation>
    <subcellularLocation>
        <location evidence="8">Cell membrane</location>
        <topology evidence="8">Multi-pass membrane protein</topology>
    </subcellularLocation>
</comment>
<feature type="transmembrane region" description="Helical" evidence="8">
    <location>
        <begin position="110"/>
        <end position="129"/>
    </location>
</feature>
<feature type="transmembrane region" description="Helical" evidence="8">
    <location>
        <begin position="298"/>
        <end position="321"/>
    </location>
</feature>
<keyword evidence="3 8" id="KW-0813">Transport</keyword>
<feature type="transmembrane region" description="Helical" evidence="8">
    <location>
        <begin position="258"/>
        <end position="286"/>
    </location>
</feature>
<evidence type="ECO:0000256" key="6">
    <source>
        <dbReference type="ARBA" id="ARBA00022989"/>
    </source>
</evidence>